<dbReference type="PRINTS" id="PR00081">
    <property type="entry name" value="GDHRDH"/>
</dbReference>
<dbReference type="Pfam" id="PF00106">
    <property type="entry name" value="adh_short"/>
    <property type="match status" value="1"/>
</dbReference>
<dbReference type="KEGG" id="bmc:BAbS19_I10630"/>
<dbReference type="GO" id="GO:0016491">
    <property type="term" value="F:oxidoreductase activity"/>
    <property type="evidence" value="ECO:0007669"/>
    <property type="project" value="UniProtKB-KW"/>
</dbReference>
<dbReference type="SUPFAM" id="SSF51735">
    <property type="entry name" value="NAD(P)-binding Rossmann-fold domains"/>
    <property type="match status" value="1"/>
</dbReference>
<evidence type="ECO:0000313" key="7">
    <source>
        <dbReference type="Proteomes" id="UP000002565"/>
    </source>
</evidence>
<dbReference type="PANTHER" id="PTHR24321:SF8">
    <property type="entry name" value="ESTRADIOL 17-BETA-DEHYDROGENASE 8-RELATED"/>
    <property type="match status" value="1"/>
</dbReference>
<gene>
    <name evidence="6" type="ordered locus">BAbS19_I10630</name>
</gene>
<dbReference type="PANTHER" id="PTHR24321">
    <property type="entry name" value="DEHYDROGENASES, SHORT CHAIN"/>
    <property type="match status" value="1"/>
</dbReference>
<dbReference type="HOGENOM" id="CLU_010194_1_0_5"/>
<evidence type="ECO:0000259" key="5">
    <source>
        <dbReference type="SMART" id="SM00822"/>
    </source>
</evidence>
<dbReference type="GeneID" id="93016540"/>
<dbReference type="Proteomes" id="UP000002565">
    <property type="component" value="Chromosome 1"/>
</dbReference>
<reference evidence="6 7" key="1">
    <citation type="journal article" date="2008" name="PLoS ONE">
        <title>Genome sequence of Brucella abortus vaccine strain S19 compared to virulent strains yields candidate virulence genes.</title>
        <authorList>
            <person name="Crasta O.R."/>
            <person name="Folkerts O."/>
            <person name="Fei Z."/>
            <person name="Mane S.P."/>
            <person name="Evans C."/>
            <person name="Martino-Catt S."/>
            <person name="Bricker B."/>
            <person name="Yu G."/>
            <person name="Du L."/>
            <person name="Sobral B.W."/>
        </authorList>
    </citation>
    <scope>NUCLEOTIDE SEQUENCE [LARGE SCALE GENOMIC DNA]</scope>
    <source>
        <strain evidence="6 7">S19</strain>
    </source>
</reference>
<keyword evidence="3" id="KW-0520">NAD</keyword>
<dbReference type="EMBL" id="CP000887">
    <property type="protein sequence ID" value="ACD72570.1"/>
    <property type="molecule type" value="Genomic_DNA"/>
</dbReference>
<feature type="domain" description="Ketoreductase" evidence="5">
    <location>
        <begin position="6"/>
        <end position="174"/>
    </location>
</feature>
<dbReference type="SMART" id="SM00822">
    <property type="entry name" value="PKS_KR"/>
    <property type="match status" value="1"/>
</dbReference>
<evidence type="ECO:0000256" key="3">
    <source>
        <dbReference type="ARBA" id="ARBA00023027"/>
    </source>
</evidence>
<protein>
    <submittedName>
        <fullName evidence="6">Glucose 1-dehydrogenase II</fullName>
    </submittedName>
</protein>
<evidence type="ECO:0000256" key="2">
    <source>
        <dbReference type="ARBA" id="ARBA00023002"/>
    </source>
</evidence>
<dbReference type="InterPro" id="IPR002347">
    <property type="entry name" value="SDR_fam"/>
</dbReference>
<dbReference type="AlphaFoldDB" id="A0A0F6AQZ3"/>
<evidence type="ECO:0000313" key="6">
    <source>
        <dbReference type="EMBL" id="ACD72570.1"/>
    </source>
</evidence>
<proteinExistence type="inferred from homology"/>
<evidence type="ECO:0000256" key="1">
    <source>
        <dbReference type="ARBA" id="ARBA00006484"/>
    </source>
</evidence>
<dbReference type="RefSeq" id="WP_002964251.1">
    <property type="nucleotide sequence ID" value="NC_010742.1"/>
</dbReference>
<name>A0A0F6AQZ3_BRUA1</name>
<organism evidence="6 7">
    <name type="scientific">Brucella abortus (strain S19)</name>
    <dbReference type="NCBI Taxonomy" id="430066"/>
    <lineage>
        <taxon>Bacteria</taxon>
        <taxon>Pseudomonadati</taxon>
        <taxon>Pseudomonadota</taxon>
        <taxon>Alphaproteobacteria</taxon>
        <taxon>Hyphomicrobiales</taxon>
        <taxon>Brucellaceae</taxon>
        <taxon>Brucella/Ochrobactrum group</taxon>
        <taxon>Brucella</taxon>
    </lineage>
</organism>
<dbReference type="InterPro" id="IPR057326">
    <property type="entry name" value="KR_dom"/>
</dbReference>
<dbReference type="InterPro" id="IPR020904">
    <property type="entry name" value="Sc_DH/Rdtase_CS"/>
</dbReference>
<dbReference type="FunFam" id="3.40.50.720:FF:000084">
    <property type="entry name" value="Short-chain dehydrogenase reductase"/>
    <property type="match status" value="1"/>
</dbReference>
<accession>A0A0F6AQZ3</accession>
<evidence type="ECO:0000256" key="4">
    <source>
        <dbReference type="RuleBase" id="RU000363"/>
    </source>
</evidence>
<dbReference type="PRINTS" id="PR00080">
    <property type="entry name" value="SDRFAMILY"/>
</dbReference>
<dbReference type="CDD" id="cd05233">
    <property type="entry name" value="SDR_c"/>
    <property type="match status" value="1"/>
</dbReference>
<comment type="similarity">
    <text evidence="1 4">Belongs to the short-chain dehydrogenases/reductases (SDR) family.</text>
</comment>
<dbReference type="InterPro" id="IPR036291">
    <property type="entry name" value="NAD(P)-bd_dom_sf"/>
</dbReference>
<keyword evidence="2" id="KW-0560">Oxidoreductase</keyword>
<dbReference type="Gene3D" id="3.40.50.720">
    <property type="entry name" value="NAD(P)-binding Rossmann-like Domain"/>
    <property type="match status" value="1"/>
</dbReference>
<dbReference type="PROSITE" id="PS00061">
    <property type="entry name" value="ADH_SHORT"/>
    <property type="match status" value="1"/>
</dbReference>
<sequence length="272" mass="29031">MRFKDKVVIVTGGASGIGEATARAFIREGAKVVIADFSDHGQQLADELAGAHEQALFIKTDVADTRAVQALIARTVENYGRLDIMFANAGIAADAPIDELDEAAWQKTIDINLTGVYLCDKYAIDQMRSQGGGVIVNCGSIHSHVGKSGVTAYAAAKGGVKLLTQTLAIDYGPQNIRVNAVCPGYIDTPLLKNIPDDKKQALVALHPMGGVLAGPRRLQTPSCSSQATKLPSSTVHRFWSTAAIPPNNAKTPKLGVQLRGLFKRVRRHSPRP</sequence>